<dbReference type="PROSITE" id="PS50880">
    <property type="entry name" value="TOPRIM"/>
    <property type="match status" value="1"/>
</dbReference>
<dbReference type="AlphaFoldDB" id="A0A0F9AN45"/>
<evidence type="ECO:0000313" key="2">
    <source>
        <dbReference type="EMBL" id="KKL11059.1"/>
    </source>
</evidence>
<dbReference type="EMBL" id="LAZR01041806">
    <property type="protein sequence ID" value="KKL11059.1"/>
    <property type="molecule type" value="Genomic_DNA"/>
</dbReference>
<evidence type="ECO:0000259" key="1">
    <source>
        <dbReference type="PROSITE" id="PS50880"/>
    </source>
</evidence>
<dbReference type="Gene3D" id="3.40.1360.10">
    <property type="match status" value="1"/>
</dbReference>
<organism evidence="2">
    <name type="scientific">marine sediment metagenome</name>
    <dbReference type="NCBI Taxonomy" id="412755"/>
    <lineage>
        <taxon>unclassified sequences</taxon>
        <taxon>metagenomes</taxon>
        <taxon>ecological metagenomes</taxon>
    </lineage>
</organism>
<protein>
    <recommendedName>
        <fullName evidence="1">Toprim domain-containing protein</fullName>
    </recommendedName>
</protein>
<gene>
    <name evidence="2" type="ORF">LCGC14_2549600</name>
</gene>
<feature type="non-terminal residue" evidence="2">
    <location>
        <position position="337"/>
    </location>
</feature>
<proteinExistence type="predicted"/>
<dbReference type="CDD" id="cd01029">
    <property type="entry name" value="TOPRIM_primases"/>
    <property type="match status" value="1"/>
</dbReference>
<feature type="domain" description="Toprim" evidence="1">
    <location>
        <begin position="173"/>
        <end position="255"/>
    </location>
</feature>
<accession>A0A0F9AN45</accession>
<comment type="caution">
    <text evidence="2">The sequence shown here is derived from an EMBL/GenBank/DDBJ whole genome shotgun (WGS) entry which is preliminary data.</text>
</comment>
<dbReference type="SUPFAM" id="SSF56731">
    <property type="entry name" value="DNA primase core"/>
    <property type="match status" value="1"/>
</dbReference>
<dbReference type="InterPro" id="IPR006171">
    <property type="entry name" value="TOPRIM_dom"/>
</dbReference>
<name>A0A0F9AN45_9ZZZZ</name>
<dbReference type="InterPro" id="IPR034154">
    <property type="entry name" value="TOPRIM_DnaG/twinkle"/>
</dbReference>
<sequence length="337" mass="36116">MSNDAWNRVSRRRPCPICERPDWCLFVGPSDAPSAAICARVESDKRAGEAGWLHKLRDDDAARPWTRRRVIRLASERPEGKPAIDFAVMARDCELAAPPGAPGKLAESLGLSRESLTRLRVGWSGTHRAWTFPMTNATGEVTGIRLRLSDGRKLSVRGGREGLFMPEGLQPGGRLLITEGPTDCAALLGLGFLAVGRPSCTGGVKLLGELARRLHPDEIAIIADADGPGQRGADTLADKLAAYVPAVRIVTPPPGVKDARAWKQSGATTAEVQAEIDKAPILQLTVTTKARRRKEVERMDDKNGNGLTIDCVPSGRNGTATLTATLGGEVLEVESLN</sequence>
<reference evidence="2" key="1">
    <citation type="journal article" date="2015" name="Nature">
        <title>Complex archaea that bridge the gap between prokaryotes and eukaryotes.</title>
        <authorList>
            <person name="Spang A."/>
            <person name="Saw J.H."/>
            <person name="Jorgensen S.L."/>
            <person name="Zaremba-Niedzwiedzka K."/>
            <person name="Martijn J."/>
            <person name="Lind A.E."/>
            <person name="van Eijk R."/>
            <person name="Schleper C."/>
            <person name="Guy L."/>
            <person name="Ettema T.J."/>
        </authorList>
    </citation>
    <scope>NUCLEOTIDE SEQUENCE</scope>
</reference>